<dbReference type="RefSeq" id="XP_007327950.1">
    <property type="nucleotide sequence ID" value="XM_007327888.1"/>
</dbReference>
<sequence length="557" mass="63544">MAGILSLPPELIRLIGDKAEQKALRTTCRYFEDVVTPGVLSSLAIDLPRRAASTLELLEALSTNSPRTQRWSICVRNLTVMAFYPTRTRPWKENQSLELDYCLSILKLKLERAVLSLTRLRRVVWNLGTRVEPDWIHNAFVAGLATLPLLESLELNISYGRPSWDMKLDRISTLNTLTFTVDQRHRYHCYSSNGVAEQLLISRALLCNPNIRRLGVFVSGDCPGIPEGLICLDDLLNPHVHLANNPKNLVHLTLFGVTPKLSPSNAKQLRFLKSISLENGPPHNSDFDDLWDLLRKEQVHLEEITVDRATTSLIEYLTHYSGLERLELLPSTHRISPLPHKDTLASFLHEILPHHSRSLRRLSLMAVPTPDWCITLDIINMLRRCAQLCHLGFLVDMKAEMDSNSGLELYVIRANYESQETIITTIAIEMKKLMTLSIDTICELPSKDGNISSFSTLMLSLHVKEYIHGYILKYRSKPPVRRLPDIRQGRKLFSGVKCIDETEDGYMMRYIETASVPARLEQGVYYDDQTEVEDHCRIALKQLSFPVSYSHFEYKGT</sequence>
<gene>
    <name evidence="1" type="ORF">AGABI1DRAFT_90495</name>
</gene>
<dbReference type="KEGG" id="abp:AGABI1DRAFT90495"/>
<dbReference type="STRING" id="597362.K5X352"/>
<dbReference type="GeneID" id="18832372"/>
<dbReference type="OMA" id="YLTHYSG"/>
<keyword evidence="2" id="KW-1185">Reference proteome</keyword>
<proteinExistence type="predicted"/>
<protein>
    <submittedName>
        <fullName evidence="1">Uncharacterized protein</fullName>
    </submittedName>
</protein>
<evidence type="ECO:0000313" key="2">
    <source>
        <dbReference type="Proteomes" id="UP000008493"/>
    </source>
</evidence>
<name>K5X352_AGABU</name>
<dbReference type="HOGENOM" id="CLU_489115_0_0_1"/>
<dbReference type="Proteomes" id="UP000008493">
    <property type="component" value="Unassembled WGS sequence"/>
</dbReference>
<dbReference type="OrthoDB" id="3541472at2759"/>
<organism evidence="1 2">
    <name type="scientific">Agaricus bisporus var. burnettii (strain JB137-S8 / ATCC MYA-4627 / FGSC 10392)</name>
    <name type="common">White button mushroom</name>
    <dbReference type="NCBI Taxonomy" id="597362"/>
    <lineage>
        <taxon>Eukaryota</taxon>
        <taxon>Fungi</taxon>
        <taxon>Dikarya</taxon>
        <taxon>Basidiomycota</taxon>
        <taxon>Agaricomycotina</taxon>
        <taxon>Agaricomycetes</taxon>
        <taxon>Agaricomycetidae</taxon>
        <taxon>Agaricales</taxon>
        <taxon>Agaricineae</taxon>
        <taxon>Agaricaceae</taxon>
        <taxon>Agaricus</taxon>
    </lineage>
</organism>
<dbReference type="InParanoid" id="K5X352"/>
<dbReference type="eggNOG" id="ENOG502SWCV">
    <property type="taxonomic scope" value="Eukaryota"/>
</dbReference>
<reference evidence="2" key="1">
    <citation type="journal article" date="2012" name="Proc. Natl. Acad. Sci. U.S.A.">
        <title>Genome sequence of the button mushroom Agaricus bisporus reveals mechanisms governing adaptation to a humic-rich ecological niche.</title>
        <authorList>
            <person name="Morin E."/>
            <person name="Kohler A."/>
            <person name="Baker A.R."/>
            <person name="Foulongne-Oriol M."/>
            <person name="Lombard V."/>
            <person name="Nagy L.G."/>
            <person name="Ohm R.A."/>
            <person name="Patyshakuliyeva A."/>
            <person name="Brun A."/>
            <person name="Aerts A.L."/>
            <person name="Bailey A.M."/>
            <person name="Billette C."/>
            <person name="Coutinho P.M."/>
            <person name="Deakin G."/>
            <person name="Doddapaneni H."/>
            <person name="Floudas D."/>
            <person name="Grimwood J."/>
            <person name="Hilden K."/>
            <person name="Kuees U."/>
            <person name="LaButti K.M."/>
            <person name="Lapidus A."/>
            <person name="Lindquist E.A."/>
            <person name="Lucas S.M."/>
            <person name="Murat C."/>
            <person name="Riley R.W."/>
            <person name="Salamov A.A."/>
            <person name="Schmutz J."/>
            <person name="Subramanian V."/>
            <person name="Woesten H.A.B."/>
            <person name="Xu J."/>
            <person name="Eastwood D.C."/>
            <person name="Foster G.D."/>
            <person name="Sonnenberg A.S."/>
            <person name="Cullen D."/>
            <person name="de Vries R.P."/>
            <person name="Lundell T."/>
            <person name="Hibbett D.S."/>
            <person name="Henrissat B."/>
            <person name="Burton K.S."/>
            <person name="Kerrigan R.W."/>
            <person name="Challen M.P."/>
            <person name="Grigoriev I.V."/>
            <person name="Martin F."/>
        </authorList>
    </citation>
    <scope>NUCLEOTIDE SEQUENCE [LARGE SCALE GENOMIC DNA]</scope>
    <source>
        <strain evidence="2">JB137-S8 / ATCC MYA-4627 / FGSC 10392</strain>
    </source>
</reference>
<evidence type="ECO:0000313" key="1">
    <source>
        <dbReference type="EMBL" id="EKM82256.1"/>
    </source>
</evidence>
<dbReference type="AlphaFoldDB" id="K5X352"/>
<accession>K5X352</accession>
<dbReference type="EMBL" id="JH971387">
    <property type="protein sequence ID" value="EKM82256.1"/>
    <property type="molecule type" value="Genomic_DNA"/>
</dbReference>